<proteinExistence type="predicted"/>
<evidence type="ECO:0000313" key="2">
    <source>
        <dbReference type="EMBL" id="VTR55552.1"/>
    </source>
</evidence>
<dbReference type="InterPro" id="IPR029462">
    <property type="entry name" value="Rnk_N"/>
</dbReference>
<keyword evidence="2" id="KW-0808">Transferase</keyword>
<feature type="domain" description="Regulator of nucleoside diphosphate kinase N-terminal" evidence="1">
    <location>
        <begin position="59"/>
        <end position="88"/>
    </location>
</feature>
<protein>
    <submittedName>
        <fullName evidence="2">Regulator of nucleoside diphosphate kinase</fullName>
    </submittedName>
</protein>
<dbReference type="GO" id="GO:0016301">
    <property type="term" value="F:kinase activity"/>
    <property type="evidence" value="ECO:0007669"/>
    <property type="project" value="UniProtKB-KW"/>
</dbReference>
<dbReference type="EMBL" id="CABEEZ010000133">
    <property type="protein sequence ID" value="VTR55552.1"/>
    <property type="molecule type" value="Genomic_DNA"/>
</dbReference>
<sequence length="88" mass="9362">MIEISFFSGPNSLLSVGQTDIFHTPAPKGAGVLLLCCFPNFMAQKGRPLIGLESGMTKPTITINELDAERLDALLAQPAFANTDVAAR</sequence>
<keyword evidence="2" id="KW-0418">Kinase</keyword>
<organism evidence="2">
    <name type="scientific">Serratia fonticola</name>
    <dbReference type="NCBI Taxonomy" id="47917"/>
    <lineage>
        <taxon>Bacteria</taxon>
        <taxon>Pseudomonadati</taxon>
        <taxon>Pseudomonadota</taxon>
        <taxon>Gammaproteobacteria</taxon>
        <taxon>Enterobacterales</taxon>
        <taxon>Yersiniaceae</taxon>
        <taxon>Serratia</taxon>
    </lineage>
</organism>
<reference evidence="2" key="1">
    <citation type="submission" date="2019-05" db="EMBL/GenBank/DDBJ databases">
        <authorList>
            <consortium name="Pathogen Informatics"/>
        </authorList>
    </citation>
    <scope>NUCLEOTIDE SEQUENCE [LARGE SCALE GENOMIC DNA]</scope>
    <source>
        <strain evidence="2">NCTC12965</strain>
    </source>
</reference>
<gene>
    <name evidence="2" type="primary">rnk_1</name>
    <name evidence="2" type="ORF">NCTC12965_07009</name>
</gene>
<evidence type="ECO:0000259" key="1">
    <source>
        <dbReference type="Pfam" id="PF14760"/>
    </source>
</evidence>
<accession>A0A4U9W9I2</accession>
<dbReference type="Pfam" id="PF14760">
    <property type="entry name" value="Rnk_N"/>
    <property type="match status" value="1"/>
</dbReference>
<dbReference type="Gene3D" id="1.10.286.20">
    <property type="match status" value="1"/>
</dbReference>
<dbReference type="AlphaFoldDB" id="A0A4U9W9I2"/>
<name>A0A4U9W9I2_SERFO</name>